<dbReference type="EMBL" id="JAKUCV010002787">
    <property type="protein sequence ID" value="KAJ4841400.1"/>
    <property type="molecule type" value="Genomic_DNA"/>
</dbReference>
<reference evidence="11" key="2">
    <citation type="journal article" date="2023" name="Plants (Basel)">
        <title>Annotation of the Turnera subulata (Passifloraceae) Draft Genome Reveals the S-Locus Evolved after the Divergence of Turneroideae from Passifloroideae in a Stepwise Manner.</title>
        <authorList>
            <person name="Henning P.M."/>
            <person name="Roalson E.H."/>
            <person name="Mir W."/>
            <person name="McCubbin A.G."/>
            <person name="Shore J.S."/>
        </authorList>
    </citation>
    <scope>NUCLEOTIDE SEQUENCE</scope>
    <source>
        <strain evidence="11">F60SS</strain>
    </source>
</reference>
<keyword evidence="5 9" id="KW-0765">Sulfation</keyword>
<keyword evidence="4 9" id="KW-0964">Secreted</keyword>
<evidence type="ECO:0000256" key="8">
    <source>
        <dbReference type="ARBA" id="ARBA00023030"/>
    </source>
</evidence>
<evidence type="ECO:0000256" key="7">
    <source>
        <dbReference type="ARBA" id="ARBA00022782"/>
    </source>
</evidence>
<comment type="caution">
    <text evidence="11">The sequence shown here is derived from an EMBL/GenBank/DDBJ whole genome shotgun (WGS) entry which is preliminary data.</text>
</comment>
<dbReference type="OrthoDB" id="1937224at2759"/>
<dbReference type="Pfam" id="PF06404">
    <property type="entry name" value="PSK"/>
    <property type="match status" value="1"/>
</dbReference>
<feature type="chain" id="PRO_5040537182" description="Phytosulfokine" evidence="9">
    <location>
        <begin position="22"/>
        <end position="85"/>
    </location>
</feature>
<comment type="PTM">
    <text evidence="9">Sulfation is important for activity and for the binding to a putative membrane receptor.</text>
</comment>
<evidence type="ECO:0000256" key="1">
    <source>
        <dbReference type="ARBA" id="ARBA00004613"/>
    </source>
</evidence>
<evidence type="ECO:0000256" key="3">
    <source>
        <dbReference type="ARBA" id="ARBA00022473"/>
    </source>
</evidence>
<gene>
    <name evidence="11" type="ORF">Tsubulata_048491</name>
</gene>
<dbReference type="Proteomes" id="UP001141552">
    <property type="component" value="Unassembled WGS sequence"/>
</dbReference>
<evidence type="ECO:0000256" key="5">
    <source>
        <dbReference type="ARBA" id="ARBA00022641"/>
    </source>
</evidence>
<keyword evidence="6 9" id="KW-0732">Signal</keyword>
<dbReference type="GO" id="GO:0005576">
    <property type="term" value="C:extracellular region"/>
    <property type="evidence" value="ECO:0007669"/>
    <property type="project" value="UniProtKB-SubCell"/>
</dbReference>
<evidence type="ECO:0000313" key="11">
    <source>
        <dbReference type="EMBL" id="KAJ4841400.1"/>
    </source>
</evidence>
<dbReference type="PANTHER" id="PTHR33285:SF57">
    <property type="entry name" value="PHYTOSULFOKINES 1"/>
    <property type="match status" value="1"/>
</dbReference>
<keyword evidence="8 9" id="KW-0339">Growth factor</keyword>
<organism evidence="11 12">
    <name type="scientific">Turnera subulata</name>
    <dbReference type="NCBI Taxonomy" id="218843"/>
    <lineage>
        <taxon>Eukaryota</taxon>
        <taxon>Viridiplantae</taxon>
        <taxon>Streptophyta</taxon>
        <taxon>Embryophyta</taxon>
        <taxon>Tracheophyta</taxon>
        <taxon>Spermatophyta</taxon>
        <taxon>Magnoliopsida</taxon>
        <taxon>eudicotyledons</taxon>
        <taxon>Gunneridae</taxon>
        <taxon>Pentapetalae</taxon>
        <taxon>rosids</taxon>
        <taxon>fabids</taxon>
        <taxon>Malpighiales</taxon>
        <taxon>Passifloraceae</taxon>
        <taxon>Turnera</taxon>
    </lineage>
</organism>
<evidence type="ECO:0000256" key="4">
    <source>
        <dbReference type="ARBA" id="ARBA00022525"/>
    </source>
</evidence>
<reference evidence="11" key="1">
    <citation type="submission" date="2022-02" db="EMBL/GenBank/DDBJ databases">
        <authorList>
            <person name="Henning P.M."/>
            <person name="McCubbin A.G."/>
            <person name="Shore J.S."/>
        </authorList>
    </citation>
    <scope>NUCLEOTIDE SEQUENCE</scope>
    <source>
        <strain evidence="11">F60SS</strain>
        <tissue evidence="11">Leaves</tissue>
    </source>
</reference>
<dbReference type="InterPro" id="IPR009438">
    <property type="entry name" value="Phytosulfokine"/>
</dbReference>
<dbReference type="GO" id="GO:0008083">
    <property type="term" value="F:growth factor activity"/>
    <property type="evidence" value="ECO:0007669"/>
    <property type="project" value="UniProtKB-UniRule"/>
</dbReference>
<feature type="region of interest" description="Disordered" evidence="10">
    <location>
        <begin position="25"/>
        <end position="56"/>
    </location>
</feature>
<sequence length="85" mass="9351">MSNVTFFILALLLMSNVVAKARPISTNTRLESNPQAPFSSTEASREEPGVDDNGCLEATDSEECLIRRSMVAHTDYIYTQDINGP</sequence>
<keyword evidence="3 9" id="KW-0217">Developmental protein</keyword>
<comment type="PTM">
    <text evidence="9">PSK-alpha is produced by endopeptidase digestion. PSK-beta is produced from PSK-alpha by exopeptidase digestion.</text>
</comment>
<accession>A0A9Q0G315</accession>
<evidence type="ECO:0000256" key="10">
    <source>
        <dbReference type="SAM" id="MobiDB-lite"/>
    </source>
</evidence>
<dbReference type="GO" id="GO:0008283">
    <property type="term" value="P:cell population proliferation"/>
    <property type="evidence" value="ECO:0007669"/>
    <property type="project" value="UniProtKB-UniRule"/>
</dbReference>
<evidence type="ECO:0000256" key="2">
    <source>
        <dbReference type="ARBA" id="ARBA00010781"/>
    </source>
</evidence>
<dbReference type="AlphaFoldDB" id="A0A9Q0G315"/>
<feature type="signal peptide" evidence="9">
    <location>
        <begin position="1"/>
        <end position="21"/>
    </location>
</feature>
<feature type="compositionally biased region" description="Polar residues" evidence="10">
    <location>
        <begin position="25"/>
        <end position="42"/>
    </location>
</feature>
<dbReference type="PANTHER" id="PTHR33285">
    <property type="entry name" value="PHYTOSULFOKINES 3"/>
    <property type="match status" value="1"/>
</dbReference>
<keyword evidence="7 9" id="KW-0221">Differentiation</keyword>
<evidence type="ECO:0000256" key="6">
    <source>
        <dbReference type="ARBA" id="ARBA00022729"/>
    </source>
</evidence>
<name>A0A9Q0G315_9ROSI</name>
<comment type="similarity">
    <text evidence="2 9">Belongs to the phytosulfokine family.</text>
</comment>
<comment type="function">
    <text evidence="9">Promotes plant cell differentiation, organogenesis and somatic embryogenesis as well as cell proliferation.</text>
</comment>
<dbReference type="GO" id="GO:0030154">
    <property type="term" value="P:cell differentiation"/>
    <property type="evidence" value="ECO:0007669"/>
    <property type="project" value="UniProtKB-UniRule"/>
</dbReference>
<evidence type="ECO:0000313" key="12">
    <source>
        <dbReference type="Proteomes" id="UP001141552"/>
    </source>
</evidence>
<proteinExistence type="inferred from homology"/>
<keyword evidence="12" id="KW-1185">Reference proteome</keyword>
<protein>
    <recommendedName>
        <fullName evidence="9">Phytosulfokine</fullName>
    </recommendedName>
    <component>
        <recommendedName>
            <fullName evidence="9">Phytosulfokine-alpha</fullName>
            <shortName evidence="9">PSK-alpha</shortName>
            <shortName evidence="9">Phytosulfokine-a</shortName>
        </recommendedName>
    </component>
    <component>
        <recommendedName>
            <fullName evidence="9">Phytosulfokine-beta</fullName>
            <shortName evidence="9">PSK-beta</shortName>
            <shortName evidence="9">Phytosulfokine-b</shortName>
        </recommendedName>
    </component>
</protein>
<comment type="subcellular location">
    <subcellularLocation>
        <location evidence="1 9">Secreted</location>
    </subcellularLocation>
</comment>
<evidence type="ECO:0000256" key="9">
    <source>
        <dbReference type="RuleBase" id="RU368031"/>
    </source>
</evidence>